<name>A0A732T3F1_SALET</name>
<sequence>MPRRSILSATERESLLALPDAKDELIRHYTFNETDLSVIRQRRGAANRLGFAVQLCYLRFPGTFLGVDEPPFPPLLRMVAAQLKMPVESWSEYGQREQTRREHLVELQTVFGFKPFTMSHYRQAVHTLTELALQTDKGIVLASALVENLRRQSI</sequence>
<feature type="domain" description="DUF4158" evidence="1">
    <location>
        <begin position="6"/>
        <end position="154"/>
    </location>
</feature>
<organism evidence="2">
    <name type="scientific">Salmonella enterica subsp. enterica serovar Heidelberg</name>
    <dbReference type="NCBI Taxonomy" id="611"/>
    <lineage>
        <taxon>Bacteria</taxon>
        <taxon>Pseudomonadati</taxon>
        <taxon>Pseudomonadota</taxon>
        <taxon>Gammaproteobacteria</taxon>
        <taxon>Enterobacterales</taxon>
        <taxon>Enterobacteriaceae</taxon>
        <taxon>Salmonella</taxon>
    </lineage>
</organism>
<dbReference type="AlphaFoldDB" id="A0A732T3F1"/>
<feature type="non-terminal residue" evidence="2">
    <location>
        <position position="154"/>
    </location>
</feature>
<evidence type="ECO:0000259" key="1">
    <source>
        <dbReference type="Pfam" id="PF13700"/>
    </source>
</evidence>
<dbReference type="InterPro" id="IPR025296">
    <property type="entry name" value="DUF4158"/>
</dbReference>
<reference evidence="2" key="1">
    <citation type="journal article" date="2018" name="Genome Biol.">
        <title>SKESA: strategic k-mer extension for scrupulous assemblies.</title>
        <authorList>
            <person name="Souvorov A."/>
            <person name="Agarwala R."/>
            <person name="Lipman D.J."/>
        </authorList>
    </citation>
    <scope>NUCLEOTIDE SEQUENCE</scope>
    <source>
        <strain evidence="2">S17-15535</strain>
    </source>
</reference>
<proteinExistence type="predicted"/>
<protein>
    <submittedName>
        <fullName evidence="2">DUF4158 domain-containing protein</fullName>
    </submittedName>
</protein>
<reference evidence="2" key="2">
    <citation type="submission" date="2018-07" db="EMBL/GenBank/DDBJ databases">
        <authorList>
            <consortium name="NCBI Pathogen Detection Project"/>
        </authorList>
    </citation>
    <scope>NUCLEOTIDE SEQUENCE</scope>
    <source>
        <strain evidence="2">S17-15535</strain>
    </source>
</reference>
<gene>
    <name evidence="2" type="ORF">G4H47_005091</name>
</gene>
<evidence type="ECO:0000313" key="2">
    <source>
        <dbReference type="EMBL" id="HAE5329614.1"/>
    </source>
</evidence>
<dbReference type="Pfam" id="PF13700">
    <property type="entry name" value="DUF4158"/>
    <property type="match status" value="1"/>
</dbReference>
<accession>A0A732T3F1</accession>
<comment type="caution">
    <text evidence="2">The sequence shown here is derived from an EMBL/GenBank/DDBJ whole genome shotgun (WGS) entry which is preliminary data.</text>
</comment>
<dbReference type="EMBL" id="DAASFR010000066">
    <property type="protein sequence ID" value="HAE5329614.1"/>
    <property type="molecule type" value="Genomic_DNA"/>
</dbReference>